<sequence>MKVHCQFPSTKEIIQFEGLDPKETTINDLKNIIYYKTGTPVPNQVIELDTKRLSNRYDYKKLSKFNLTENSNLRMVYSLEGGGGVANGCTCQIL</sequence>
<reference evidence="2 3" key="1">
    <citation type="submission" date="2023-11" db="EMBL/GenBank/DDBJ databases">
        <title>Dfirmibasis_genome.</title>
        <authorList>
            <person name="Edelbroek B."/>
            <person name="Kjellin J."/>
            <person name="Jerlstrom-Hultqvist J."/>
            <person name="Soderbom F."/>
        </authorList>
    </citation>
    <scope>NUCLEOTIDE SEQUENCE [LARGE SCALE GENOMIC DNA]</scope>
    <source>
        <strain evidence="2 3">TNS-C-14</strain>
    </source>
</reference>
<proteinExistence type="predicted"/>
<dbReference type="AlphaFoldDB" id="A0AAN7U973"/>
<name>A0AAN7U973_9MYCE</name>
<evidence type="ECO:0000313" key="2">
    <source>
        <dbReference type="EMBL" id="KAK5584742.1"/>
    </source>
</evidence>
<organism evidence="2 3">
    <name type="scientific">Dictyostelium firmibasis</name>
    <dbReference type="NCBI Taxonomy" id="79012"/>
    <lineage>
        <taxon>Eukaryota</taxon>
        <taxon>Amoebozoa</taxon>
        <taxon>Evosea</taxon>
        <taxon>Eumycetozoa</taxon>
        <taxon>Dictyostelia</taxon>
        <taxon>Dictyosteliales</taxon>
        <taxon>Dictyosteliaceae</taxon>
        <taxon>Dictyostelium</taxon>
    </lineage>
</organism>
<feature type="domain" description="Ubiquitin-like" evidence="1">
    <location>
        <begin position="23"/>
        <end position="82"/>
    </location>
</feature>
<dbReference type="SUPFAM" id="SSF54236">
    <property type="entry name" value="Ubiquitin-like"/>
    <property type="match status" value="1"/>
</dbReference>
<gene>
    <name evidence="2" type="ORF">RB653_006359</name>
</gene>
<keyword evidence="3" id="KW-1185">Reference proteome</keyword>
<dbReference type="EMBL" id="JAVFKY010000001">
    <property type="protein sequence ID" value="KAK5584742.1"/>
    <property type="molecule type" value="Genomic_DNA"/>
</dbReference>
<accession>A0AAN7U973</accession>
<dbReference type="InterPro" id="IPR000626">
    <property type="entry name" value="Ubiquitin-like_dom"/>
</dbReference>
<comment type="caution">
    <text evidence="2">The sequence shown here is derived from an EMBL/GenBank/DDBJ whole genome shotgun (WGS) entry which is preliminary data.</text>
</comment>
<dbReference type="Proteomes" id="UP001344447">
    <property type="component" value="Unassembled WGS sequence"/>
</dbReference>
<protein>
    <recommendedName>
        <fullName evidence="1">Ubiquitin-like domain-containing protein</fullName>
    </recommendedName>
</protein>
<dbReference type="Gene3D" id="3.10.20.90">
    <property type="entry name" value="Phosphatidylinositol 3-kinase Catalytic Subunit, Chain A, domain 1"/>
    <property type="match status" value="1"/>
</dbReference>
<evidence type="ECO:0000259" key="1">
    <source>
        <dbReference type="PROSITE" id="PS50053"/>
    </source>
</evidence>
<evidence type="ECO:0000313" key="3">
    <source>
        <dbReference type="Proteomes" id="UP001344447"/>
    </source>
</evidence>
<dbReference type="PROSITE" id="PS50053">
    <property type="entry name" value="UBIQUITIN_2"/>
    <property type="match status" value="1"/>
</dbReference>
<dbReference type="InterPro" id="IPR029071">
    <property type="entry name" value="Ubiquitin-like_domsf"/>
</dbReference>